<dbReference type="EMBL" id="JBFOLJ010000016">
    <property type="protein sequence ID" value="KAL2468877.1"/>
    <property type="molecule type" value="Genomic_DNA"/>
</dbReference>
<evidence type="ECO:0000256" key="1">
    <source>
        <dbReference type="ARBA" id="ARBA00004123"/>
    </source>
</evidence>
<dbReference type="GO" id="GO:0005634">
    <property type="term" value="C:nucleus"/>
    <property type="evidence" value="ECO:0007669"/>
    <property type="project" value="UniProtKB-SubCell"/>
</dbReference>
<comment type="subcellular location">
    <subcellularLocation>
        <location evidence="1 3">Nucleus</location>
    </subcellularLocation>
</comment>
<evidence type="ECO:0000259" key="5">
    <source>
        <dbReference type="PROSITE" id="PS51017"/>
    </source>
</evidence>
<protein>
    <submittedName>
        <fullName evidence="6">Two-component response regulator-like APRR9</fullName>
    </submittedName>
</protein>
<reference evidence="7" key="1">
    <citation type="submission" date="2024-07" db="EMBL/GenBank/DDBJ databases">
        <title>Two chromosome-level genome assemblies of Korean endemic species Abeliophyllum distichum and Forsythia ovata (Oleaceae).</title>
        <authorList>
            <person name="Jang H."/>
        </authorList>
    </citation>
    <scope>NUCLEOTIDE SEQUENCE [LARGE SCALE GENOMIC DNA]</scope>
</reference>
<sequence length="266" mass="29058">MTGARKLNYFPKLELSLERPYPSCLKDEGDEEFDTLNHSKASAFSRYGSRKTLPPVSPKFSGNFPAKNDGETASHDLLIDQLPIFSTTKDFCGSSTSSHGNVNSFGQSGQPEAAIPGIQHEQPQPPNPPSSSVRSTSEVCNLEPVLQLHDSMKNPVEQTEQADDKFETVPPIVNGCSTPRSSTLCSGVASNLSSNGCGSICDISEVNEMSTPTIARATLSESSRCYEKKVRYQNRKRLAEKRPRVKGQFVRQVQSETTPLVANSCR</sequence>
<keyword evidence="2 3" id="KW-0539">Nucleus</keyword>
<evidence type="ECO:0000256" key="2">
    <source>
        <dbReference type="ARBA" id="ARBA00023242"/>
    </source>
</evidence>
<dbReference type="InterPro" id="IPR010402">
    <property type="entry name" value="CCT_domain"/>
</dbReference>
<evidence type="ECO:0000313" key="6">
    <source>
        <dbReference type="EMBL" id="KAL2468877.1"/>
    </source>
</evidence>
<dbReference type="PROSITE" id="PS51017">
    <property type="entry name" value="CCT"/>
    <property type="match status" value="1"/>
</dbReference>
<dbReference type="Proteomes" id="UP001604277">
    <property type="component" value="Unassembled WGS sequence"/>
</dbReference>
<organism evidence="6 7">
    <name type="scientific">Forsythia ovata</name>
    <dbReference type="NCBI Taxonomy" id="205694"/>
    <lineage>
        <taxon>Eukaryota</taxon>
        <taxon>Viridiplantae</taxon>
        <taxon>Streptophyta</taxon>
        <taxon>Embryophyta</taxon>
        <taxon>Tracheophyta</taxon>
        <taxon>Spermatophyta</taxon>
        <taxon>Magnoliopsida</taxon>
        <taxon>eudicotyledons</taxon>
        <taxon>Gunneridae</taxon>
        <taxon>Pentapetalae</taxon>
        <taxon>asterids</taxon>
        <taxon>lamiids</taxon>
        <taxon>Lamiales</taxon>
        <taxon>Oleaceae</taxon>
        <taxon>Forsythieae</taxon>
        <taxon>Forsythia</taxon>
    </lineage>
</organism>
<keyword evidence="7" id="KW-1185">Reference proteome</keyword>
<evidence type="ECO:0000313" key="7">
    <source>
        <dbReference type="Proteomes" id="UP001604277"/>
    </source>
</evidence>
<name>A0ABD1PZ53_9LAMI</name>
<accession>A0ABD1PZ53</accession>
<proteinExistence type="predicted"/>
<feature type="region of interest" description="Disordered" evidence="4">
    <location>
        <begin position="48"/>
        <end position="71"/>
    </location>
</feature>
<gene>
    <name evidence="6" type="ORF">Fot_50453</name>
</gene>
<feature type="compositionally biased region" description="Polar residues" evidence="4">
    <location>
        <begin position="96"/>
        <end position="110"/>
    </location>
</feature>
<evidence type="ECO:0000256" key="3">
    <source>
        <dbReference type="PROSITE-ProRule" id="PRU00357"/>
    </source>
</evidence>
<feature type="region of interest" description="Disordered" evidence="4">
    <location>
        <begin position="96"/>
        <end position="138"/>
    </location>
</feature>
<dbReference type="AlphaFoldDB" id="A0ABD1PZ53"/>
<evidence type="ECO:0000256" key="4">
    <source>
        <dbReference type="SAM" id="MobiDB-lite"/>
    </source>
</evidence>
<feature type="domain" description="CCT" evidence="5">
    <location>
        <begin position="210"/>
        <end position="252"/>
    </location>
</feature>
<comment type="caution">
    <text evidence="6">The sequence shown here is derived from an EMBL/GenBank/DDBJ whole genome shotgun (WGS) entry which is preliminary data.</text>
</comment>
<dbReference type="Pfam" id="PF06203">
    <property type="entry name" value="CCT"/>
    <property type="match status" value="1"/>
</dbReference>